<dbReference type="Proteomes" id="UP000533269">
    <property type="component" value="Unassembled WGS sequence"/>
</dbReference>
<reference evidence="1 2" key="1">
    <citation type="submission" date="2020-08" db="EMBL/GenBank/DDBJ databases">
        <title>The Agave Microbiome: Exploring the role of microbial communities in plant adaptations to desert environments.</title>
        <authorList>
            <person name="Partida-Martinez L.P."/>
        </authorList>
    </citation>
    <scope>NUCLEOTIDE SEQUENCE [LARGE SCALE GENOMIC DNA]</scope>
    <source>
        <strain evidence="1 2">AS2.23</strain>
    </source>
</reference>
<accession>A0A7W4TR92</accession>
<evidence type="ECO:0000313" key="2">
    <source>
        <dbReference type="Proteomes" id="UP000533269"/>
    </source>
</evidence>
<name>A0A7W4TR92_KINRA</name>
<proteinExistence type="predicted"/>
<reference evidence="1 2" key="2">
    <citation type="submission" date="2020-08" db="EMBL/GenBank/DDBJ databases">
        <authorList>
            <person name="Partida-Martinez L."/>
            <person name="Huntemann M."/>
            <person name="Clum A."/>
            <person name="Wang J."/>
            <person name="Palaniappan K."/>
            <person name="Ritter S."/>
            <person name="Chen I.-M."/>
            <person name="Stamatis D."/>
            <person name="Reddy T."/>
            <person name="O'Malley R."/>
            <person name="Daum C."/>
            <person name="Shapiro N."/>
            <person name="Ivanova N."/>
            <person name="Kyrpides N."/>
            <person name="Woyke T."/>
        </authorList>
    </citation>
    <scope>NUCLEOTIDE SEQUENCE [LARGE SCALE GENOMIC DNA]</scope>
    <source>
        <strain evidence="1 2">AS2.23</strain>
    </source>
</reference>
<organism evidence="1 2">
    <name type="scientific">Kineococcus radiotolerans</name>
    <dbReference type="NCBI Taxonomy" id="131568"/>
    <lineage>
        <taxon>Bacteria</taxon>
        <taxon>Bacillati</taxon>
        <taxon>Actinomycetota</taxon>
        <taxon>Actinomycetes</taxon>
        <taxon>Kineosporiales</taxon>
        <taxon>Kineosporiaceae</taxon>
        <taxon>Kineococcus</taxon>
    </lineage>
</organism>
<sequence>MKREGLGELQQLADDVSAADWIVAAANGRQARAGME</sequence>
<dbReference type="AlphaFoldDB" id="A0A7W4TR92"/>
<gene>
    <name evidence="1" type="ORF">FHR75_004479</name>
</gene>
<evidence type="ECO:0000313" key="1">
    <source>
        <dbReference type="EMBL" id="MBB2903636.1"/>
    </source>
</evidence>
<dbReference type="EMBL" id="JACHVY010000012">
    <property type="protein sequence ID" value="MBB2903636.1"/>
    <property type="molecule type" value="Genomic_DNA"/>
</dbReference>
<comment type="caution">
    <text evidence="1">The sequence shown here is derived from an EMBL/GenBank/DDBJ whole genome shotgun (WGS) entry which is preliminary data.</text>
</comment>
<protein>
    <submittedName>
        <fullName evidence="1">Uncharacterized protein</fullName>
    </submittedName>
</protein>